<feature type="region of interest" description="Disordered" evidence="2">
    <location>
        <begin position="1"/>
        <end position="24"/>
    </location>
</feature>
<comment type="caution">
    <text evidence="3">The sequence shown here is derived from an EMBL/GenBank/DDBJ whole genome shotgun (WGS) entry which is preliminary data.</text>
</comment>
<dbReference type="InterPro" id="IPR001619">
    <property type="entry name" value="Sec1-like"/>
</dbReference>
<keyword evidence="4" id="KW-1185">Reference proteome</keyword>
<reference evidence="3 4" key="1">
    <citation type="journal article" date="2017" name="Nat. Ecol. Evol.">
        <title>Scallop genome provides insights into evolution of bilaterian karyotype and development.</title>
        <authorList>
            <person name="Wang S."/>
            <person name="Zhang J."/>
            <person name="Jiao W."/>
            <person name="Li J."/>
            <person name="Xun X."/>
            <person name="Sun Y."/>
            <person name="Guo X."/>
            <person name="Huan P."/>
            <person name="Dong B."/>
            <person name="Zhang L."/>
            <person name="Hu X."/>
            <person name="Sun X."/>
            <person name="Wang J."/>
            <person name="Zhao C."/>
            <person name="Wang Y."/>
            <person name="Wang D."/>
            <person name="Huang X."/>
            <person name="Wang R."/>
            <person name="Lv J."/>
            <person name="Li Y."/>
            <person name="Zhang Z."/>
            <person name="Liu B."/>
            <person name="Lu W."/>
            <person name="Hui Y."/>
            <person name="Liang J."/>
            <person name="Zhou Z."/>
            <person name="Hou R."/>
            <person name="Li X."/>
            <person name="Liu Y."/>
            <person name="Li H."/>
            <person name="Ning X."/>
            <person name="Lin Y."/>
            <person name="Zhao L."/>
            <person name="Xing Q."/>
            <person name="Dou J."/>
            <person name="Li Y."/>
            <person name="Mao J."/>
            <person name="Guo H."/>
            <person name="Dou H."/>
            <person name="Li T."/>
            <person name="Mu C."/>
            <person name="Jiang W."/>
            <person name="Fu Q."/>
            <person name="Fu X."/>
            <person name="Miao Y."/>
            <person name="Liu J."/>
            <person name="Yu Q."/>
            <person name="Li R."/>
            <person name="Liao H."/>
            <person name="Li X."/>
            <person name="Kong Y."/>
            <person name="Jiang Z."/>
            <person name="Chourrout D."/>
            <person name="Li R."/>
            <person name="Bao Z."/>
        </authorList>
    </citation>
    <scope>NUCLEOTIDE SEQUENCE [LARGE SCALE GENOMIC DNA]</scope>
    <source>
        <strain evidence="3 4">PY_sf001</strain>
    </source>
</reference>
<organism evidence="3 4">
    <name type="scientific">Mizuhopecten yessoensis</name>
    <name type="common">Japanese scallop</name>
    <name type="synonym">Patinopecten yessoensis</name>
    <dbReference type="NCBI Taxonomy" id="6573"/>
    <lineage>
        <taxon>Eukaryota</taxon>
        <taxon>Metazoa</taxon>
        <taxon>Spiralia</taxon>
        <taxon>Lophotrochozoa</taxon>
        <taxon>Mollusca</taxon>
        <taxon>Bivalvia</taxon>
        <taxon>Autobranchia</taxon>
        <taxon>Pteriomorphia</taxon>
        <taxon>Pectinida</taxon>
        <taxon>Pectinoidea</taxon>
        <taxon>Pectinidae</taxon>
        <taxon>Mizuhopecten</taxon>
    </lineage>
</organism>
<sequence length="710" mass="77858">MFTRTSSTKTLKSSNNVTRNSSGASFLAGESPEFCSGPVPMRSLHQSSVSLWQKICQKVNRAVVFADDAVAENLHWNGGLALLLEAGAINVKEFSSFESVDQTCKKAVFIVSSLLQEVTSRVIQNIIEASKLQYVVVITTVSPCVHLFSRTGTFDGDENLVFERFEESVLEWMGNMNYTAEVSYVPLFASCLTPGLFVTPSFSRLFPLMSSDLPRLSLQYKSVRGDNKNFSNLKDVEAAHLPKSLQVMYKMLVGSIDSMLGELNVQEDCFFVGQTSKILATELASYPPAKLRRKSAQTKVSLLLIDRHLDLMTPCQHQPEVLMDKVTSTLSRLPGHHNDVCVDMTPLCHVTSESKEVIAPGSLAGCKGQITQAHLLPLLNSKVKEGLMEVNRSLVESASTEKLPLKLSGKPGRVTAEQLDNTLQLFKGNYKAISNHLETVQVAMATCQCLKSSRNKELDLLGSSEKLMIQSVGSEEGQGPLSVLLSSLETTQDKSPEELCQSLDSVLTQVVYVYSLLEEDAHYSDMEHAIKELLVKSIVKGKDYLPKMTKTLVGDLVTEEIVSAILDDMFGKLKAVSSARQHLKHLCCIVDPSTTLSPAKGNPLLKQLMDLTFDSTKGDIQDIEYISSGFTDLLKSGLRLFRTVAKPKPSDNKVLIVFVVGGITATEAKLIKDAVTSHHSDTQVIVGSTQLSQPEDIVEALLCQDNLNLD</sequence>
<dbReference type="InterPro" id="IPR027482">
    <property type="entry name" value="Sec1-like_dom2"/>
</dbReference>
<gene>
    <name evidence="3" type="ORF">KP79_PYT04367</name>
</gene>
<comment type="similarity">
    <text evidence="1">Belongs to the STXBP/unc-18/SEC1 family.</text>
</comment>
<evidence type="ECO:0000256" key="2">
    <source>
        <dbReference type="SAM" id="MobiDB-lite"/>
    </source>
</evidence>
<dbReference type="STRING" id="6573.A0A210R165"/>
<evidence type="ECO:0000313" key="4">
    <source>
        <dbReference type="Proteomes" id="UP000242188"/>
    </source>
</evidence>
<dbReference type="EMBL" id="NEDP02000942">
    <property type="protein sequence ID" value="OWF54641.1"/>
    <property type="molecule type" value="Genomic_DNA"/>
</dbReference>
<dbReference type="GO" id="GO:0016192">
    <property type="term" value="P:vesicle-mediated transport"/>
    <property type="evidence" value="ECO:0007669"/>
    <property type="project" value="InterPro"/>
</dbReference>
<dbReference type="Gene3D" id="3.40.50.1910">
    <property type="match status" value="1"/>
</dbReference>
<accession>A0A210R165</accession>
<dbReference type="Proteomes" id="UP000242188">
    <property type="component" value="Unassembled WGS sequence"/>
</dbReference>
<feature type="compositionally biased region" description="Polar residues" evidence="2">
    <location>
        <begin position="15"/>
        <end position="24"/>
    </location>
</feature>
<dbReference type="SUPFAM" id="SSF56815">
    <property type="entry name" value="Sec1/munc18-like (SM) proteins"/>
    <property type="match status" value="1"/>
</dbReference>
<dbReference type="InterPro" id="IPR036045">
    <property type="entry name" value="Sec1-like_sf"/>
</dbReference>
<evidence type="ECO:0000256" key="1">
    <source>
        <dbReference type="ARBA" id="ARBA00009884"/>
    </source>
</evidence>
<evidence type="ECO:0000313" key="3">
    <source>
        <dbReference type="EMBL" id="OWF54641.1"/>
    </source>
</evidence>
<proteinExistence type="inferred from homology"/>
<name>A0A210R165_MIZYE</name>
<dbReference type="AlphaFoldDB" id="A0A210R165"/>
<feature type="compositionally biased region" description="Low complexity" evidence="2">
    <location>
        <begin position="1"/>
        <end position="14"/>
    </location>
</feature>
<protein>
    <submittedName>
        <fullName evidence="3">Sec1 family domain-containing protein 2</fullName>
    </submittedName>
</protein>
<dbReference type="OrthoDB" id="549905at2759"/>
<dbReference type="PANTHER" id="PTHR11679">
    <property type="entry name" value="VESICLE PROTEIN SORTING-ASSOCIATED"/>
    <property type="match status" value="1"/>
</dbReference>